<reference evidence="1 2" key="1">
    <citation type="submission" date="2019-06" db="EMBL/GenBank/DDBJ databases">
        <title>Sequencing the genomes of 1000 actinobacteria strains.</title>
        <authorList>
            <person name="Klenk H.-P."/>
        </authorList>
    </citation>
    <scope>NUCLEOTIDE SEQUENCE [LARGE SCALE GENOMIC DNA]</scope>
    <source>
        <strain evidence="1 2">DSM 43186</strain>
    </source>
</reference>
<dbReference type="OrthoDB" id="3527070at2"/>
<dbReference type="RefSeq" id="WP_142260720.1">
    <property type="nucleotide sequence ID" value="NZ_BMPV01000005.1"/>
</dbReference>
<dbReference type="AlphaFoldDB" id="A0A543J273"/>
<dbReference type="Proteomes" id="UP000319213">
    <property type="component" value="Unassembled WGS sequence"/>
</dbReference>
<accession>A0A543J273</accession>
<dbReference type="EMBL" id="VFPQ01000001">
    <property type="protein sequence ID" value="TQM76908.1"/>
    <property type="molecule type" value="Genomic_DNA"/>
</dbReference>
<keyword evidence="2" id="KW-1185">Reference proteome</keyword>
<evidence type="ECO:0000313" key="2">
    <source>
        <dbReference type="Proteomes" id="UP000319213"/>
    </source>
</evidence>
<protein>
    <submittedName>
        <fullName evidence="1">Uncharacterized protein</fullName>
    </submittedName>
</protein>
<organism evidence="1 2">
    <name type="scientific">Thermopolyspora flexuosa</name>
    <dbReference type="NCBI Taxonomy" id="103836"/>
    <lineage>
        <taxon>Bacteria</taxon>
        <taxon>Bacillati</taxon>
        <taxon>Actinomycetota</taxon>
        <taxon>Actinomycetes</taxon>
        <taxon>Streptosporangiales</taxon>
        <taxon>Streptosporangiaceae</taxon>
        <taxon>Thermopolyspora</taxon>
    </lineage>
</organism>
<proteinExistence type="predicted"/>
<name>A0A543J273_9ACTN</name>
<evidence type="ECO:0000313" key="1">
    <source>
        <dbReference type="EMBL" id="TQM76908.1"/>
    </source>
</evidence>
<gene>
    <name evidence="1" type="ORF">FHX40_3659</name>
</gene>
<comment type="caution">
    <text evidence="1">The sequence shown here is derived from an EMBL/GenBank/DDBJ whole genome shotgun (WGS) entry which is preliminary data.</text>
</comment>
<sequence length="166" mass="17579">MPEDWSDEELLALLADYLRAAEHIPPHLIEAAKAAITELHLDPDLATWDADLAELCLGHGVARPAFDSALAGGAASPARSPDAVRALTFVAAELTIELEIRPDALTGRLLPATPAEVRVHTLGGDVLTAPADRLGRFVLRGAVSGPFRLHCRNGSGLDVSTTWIVP</sequence>